<protein>
    <recommendedName>
        <fullName evidence="4">Beta-ketoadipyl CoA thiolase</fullName>
    </recommendedName>
</protein>
<feature type="transmembrane region" description="Helical" evidence="1">
    <location>
        <begin position="12"/>
        <end position="31"/>
    </location>
</feature>
<sequence length="74" mass="7354">MTDGLVGPGVNVELVAFGALALAGAIVLLSAARHLYPKLGIAEEALETAELLTALIIAVLVLTGTGLILVGFAG</sequence>
<reference evidence="2 3" key="1">
    <citation type="submission" date="2017-02" db="EMBL/GenBank/DDBJ databases">
        <title>Natronthermophilus aegyptiacus gen. nov.,sp. nov., an aerobic, extremely halophilic alkalithermophilic archaeon isolated from the athalassohaline Wadi An Natrun, Egypt.</title>
        <authorList>
            <person name="Zhao B."/>
        </authorList>
    </citation>
    <scope>NUCLEOTIDE SEQUENCE [LARGE SCALE GENOMIC DNA]</scope>
    <source>
        <strain evidence="2 3">CGMCC 1.3597</strain>
    </source>
</reference>
<feature type="transmembrane region" description="Helical" evidence="1">
    <location>
        <begin position="51"/>
        <end position="73"/>
    </location>
</feature>
<organism evidence="2 3">
    <name type="scientific">Natronolimnobius baerhuensis</name>
    <dbReference type="NCBI Taxonomy" id="253108"/>
    <lineage>
        <taxon>Archaea</taxon>
        <taxon>Methanobacteriati</taxon>
        <taxon>Methanobacteriota</taxon>
        <taxon>Stenosarchaea group</taxon>
        <taxon>Halobacteria</taxon>
        <taxon>Halobacteriales</taxon>
        <taxon>Natrialbaceae</taxon>
        <taxon>Natronolimnobius</taxon>
    </lineage>
</organism>
<accession>A0A202E634</accession>
<dbReference type="EMBL" id="MWPH01000003">
    <property type="protein sequence ID" value="OVE83733.1"/>
    <property type="molecule type" value="Genomic_DNA"/>
</dbReference>
<keyword evidence="1" id="KW-0812">Transmembrane</keyword>
<evidence type="ECO:0008006" key="4">
    <source>
        <dbReference type="Google" id="ProtNLM"/>
    </source>
</evidence>
<evidence type="ECO:0000313" key="3">
    <source>
        <dbReference type="Proteomes" id="UP000196084"/>
    </source>
</evidence>
<dbReference type="Proteomes" id="UP000196084">
    <property type="component" value="Unassembled WGS sequence"/>
</dbReference>
<name>A0A202E634_9EURY</name>
<dbReference type="AlphaFoldDB" id="A0A202E634"/>
<proteinExistence type="predicted"/>
<gene>
    <name evidence="2" type="ORF">B2G88_15030</name>
</gene>
<keyword evidence="1" id="KW-0472">Membrane</keyword>
<evidence type="ECO:0000313" key="2">
    <source>
        <dbReference type="EMBL" id="OVE83733.1"/>
    </source>
</evidence>
<keyword evidence="1" id="KW-1133">Transmembrane helix</keyword>
<keyword evidence="3" id="KW-1185">Reference proteome</keyword>
<comment type="caution">
    <text evidence="2">The sequence shown here is derived from an EMBL/GenBank/DDBJ whole genome shotgun (WGS) entry which is preliminary data.</text>
</comment>
<evidence type="ECO:0000256" key="1">
    <source>
        <dbReference type="SAM" id="Phobius"/>
    </source>
</evidence>